<comment type="similarity">
    <text evidence="5">Belongs to the CDS family.</text>
</comment>
<evidence type="ECO:0000256" key="8">
    <source>
        <dbReference type="ARBA" id="ARBA00022475"/>
    </source>
</evidence>
<comment type="pathway">
    <text evidence="4">Lipid metabolism.</text>
</comment>
<dbReference type="Pfam" id="PF01148">
    <property type="entry name" value="CTP_transf_1"/>
    <property type="match status" value="1"/>
</dbReference>
<dbReference type="PANTHER" id="PTHR46382:SF1">
    <property type="entry name" value="PHOSPHATIDATE CYTIDYLYLTRANSFERASE"/>
    <property type="match status" value="1"/>
</dbReference>
<feature type="transmembrane region" description="Helical" evidence="24">
    <location>
        <begin position="102"/>
        <end position="123"/>
    </location>
</feature>
<reference evidence="25 26" key="1">
    <citation type="submission" date="2017-12" db="EMBL/GenBank/DDBJ databases">
        <title>Phylogenetic diversity of female urinary microbiome.</title>
        <authorList>
            <person name="Thomas-White K."/>
            <person name="Wolfe A.J."/>
        </authorList>
    </citation>
    <scope>NUCLEOTIDE SEQUENCE [LARGE SCALE GENOMIC DNA]</scope>
    <source>
        <strain evidence="25 26">UMB0064</strain>
    </source>
</reference>
<evidence type="ECO:0000256" key="7">
    <source>
        <dbReference type="ARBA" id="ARBA00019373"/>
    </source>
</evidence>
<evidence type="ECO:0000256" key="9">
    <source>
        <dbReference type="ARBA" id="ARBA00022516"/>
    </source>
</evidence>
<dbReference type="GO" id="GO:0004605">
    <property type="term" value="F:phosphatidate cytidylyltransferase activity"/>
    <property type="evidence" value="ECO:0007669"/>
    <property type="project" value="UniProtKB-EC"/>
</dbReference>
<comment type="caution">
    <text evidence="25">The sequence shown here is derived from an EMBL/GenBank/DDBJ whole genome shotgun (WGS) entry which is preliminary data.</text>
</comment>
<evidence type="ECO:0000256" key="3">
    <source>
        <dbReference type="ARBA" id="ARBA00005119"/>
    </source>
</evidence>
<evidence type="ECO:0000256" key="18">
    <source>
        <dbReference type="ARBA" id="ARBA00029893"/>
    </source>
</evidence>
<feature type="transmembrane region" description="Helical" evidence="24">
    <location>
        <begin position="250"/>
        <end position="275"/>
    </location>
</feature>
<feature type="transmembrane region" description="Helical" evidence="24">
    <location>
        <begin position="75"/>
        <end position="96"/>
    </location>
</feature>
<keyword evidence="8" id="KW-1003">Cell membrane</keyword>
<dbReference type="AlphaFoldDB" id="A0A2I1J7Q2"/>
<keyword evidence="12 25" id="KW-0548">Nucleotidyltransferase</keyword>
<feature type="transmembrane region" description="Helical" evidence="24">
    <location>
        <begin position="221"/>
        <end position="244"/>
    </location>
</feature>
<evidence type="ECO:0000256" key="2">
    <source>
        <dbReference type="ARBA" id="ARBA00004651"/>
    </source>
</evidence>
<evidence type="ECO:0000256" key="15">
    <source>
        <dbReference type="ARBA" id="ARBA00023136"/>
    </source>
</evidence>
<feature type="transmembrane region" description="Helical" evidence="24">
    <location>
        <begin position="26"/>
        <end position="44"/>
    </location>
</feature>
<keyword evidence="9" id="KW-0444">Lipid biosynthesis</keyword>
<feature type="transmembrane region" description="Helical" evidence="24">
    <location>
        <begin position="50"/>
        <end position="68"/>
    </location>
</feature>
<keyword evidence="11 24" id="KW-0812">Transmembrane</keyword>
<evidence type="ECO:0000256" key="23">
    <source>
        <dbReference type="ARBA" id="ARBA00033406"/>
    </source>
</evidence>
<dbReference type="PANTHER" id="PTHR46382">
    <property type="entry name" value="PHOSPHATIDATE CYTIDYLYLTRANSFERASE"/>
    <property type="match status" value="1"/>
</dbReference>
<accession>A0A2I1J7Q2</accession>
<evidence type="ECO:0000256" key="1">
    <source>
        <dbReference type="ARBA" id="ARBA00001698"/>
    </source>
</evidence>
<evidence type="ECO:0000256" key="16">
    <source>
        <dbReference type="ARBA" id="ARBA00023209"/>
    </source>
</evidence>
<evidence type="ECO:0000256" key="5">
    <source>
        <dbReference type="ARBA" id="ARBA00010185"/>
    </source>
</evidence>
<comment type="subcellular location">
    <subcellularLocation>
        <location evidence="2">Cell membrane</location>
        <topology evidence="2">Multi-pass membrane protein</topology>
    </subcellularLocation>
</comment>
<sequence>MTHTSPTNQPQENALDAINKRTGRNMVQAVATGALLVAMVVGSLVFEKQIFLALVIVFVAIALWELRVDFAVIDIRIPIVALWIMSTATMLATFYLPGVSHTVVAAIGCLLTAAVVALISTIVRSNHQGVDKAVAKKRVHPHSQVSAREPKTMTHVGASLLAVFYVTVLASFIVLPLTRDHPVAFEFMIIFLPSLGDIGGLIFGAAFGTHKLSPRISPKKSVEGLLGSILFAVVGSLAIGFFTYSRSDFVMHLPALVILGVCVAIVGLFGDLCASMLKRDMGLKDMGHILAGHGGVLDRADSILMCAPVICMLVMAFGL</sequence>
<evidence type="ECO:0000256" key="6">
    <source>
        <dbReference type="ARBA" id="ARBA00012487"/>
    </source>
</evidence>
<name>A0A2I1J7Q2_9BIFI</name>
<organism evidence="25 26">
    <name type="scientific">Alloscardovia omnicolens</name>
    <dbReference type="NCBI Taxonomy" id="419015"/>
    <lineage>
        <taxon>Bacteria</taxon>
        <taxon>Bacillati</taxon>
        <taxon>Actinomycetota</taxon>
        <taxon>Actinomycetes</taxon>
        <taxon>Bifidobacteriales</taxon>
        <taxon>Bifidobacteriaceae</taxon>
        <taxon>Alloscardovia</taxon>
    </lineage>
</organism>
<evidence type="ECO:0000256" key="13">
    <source>
        <dbReference type="ARBA" id="ARBA00022989"/>
    </source>
</evidence>
<comment type="catalytic activity">
    <reaction evidence="1">
        <text>a 1,2-diacyl-sn-glycero-3-phosphate + CTP + H(+) = a CDP-1,2-diacyl-sn-glycerol + diphosphate</text>
        <dbReference type="Rhea" id="RHEA:16229"/>
        <dbReference type="ChEBI" id="CHEBI:15378"/>
        <dbReference type="ChEBI" id="CHEBI:33019"/>
        <dbReference type="ChEBI" id="CHEBI:37563"/>
        <dbReference type="ChEBI" id="CHEBI:58332"/>
        <dbReference type="ChEBI" id="CHEBI:58608"/>
        <dbReference type="EC" id="2.7.7.41"/>
    </reaction>
</comment>
<evidence type="ECO:0000313" key="26">
    <source>
        <dbReference type="Proteomes" id="UP000242263"/>
    </source>
</evidence>
<keyword evidence="13 24" id="KW-1133">Transmembrane helix</keyword>
<comment type="pathway">
    <text evidence="3">Phospholipid metabolism; CDP-diacylglycerol biosynthesis; CDP-diacylglycerol from sn-glycerol 3-phosphate: step 3/3.</text>
</comment>
<dbReference type="Proteomes" id="UP000242263">
    <property type="component" value="Unassembled WGS sequence"/>
</dbReference>
<dbReference type="EC" id="2.7.7.41" evidence="6"/>
<evidence type="ECO:0000256" key="4">
    <source>
        <dbReference type="ARBA" id="ARBA00005189"/>
    </source>
</evidence>
<proteinExistence type="inferred from homology"/>
<dbReference type="EMBL" id="PKGU01000001">
    <property type="protein sequence ID" value="PKZ16045.1"/>
    <property type="molecule type" value="Genomic_DNA"/>
</dbReference>
<dbReference type="GO" id="GO:0016024">
    <property type="term" value="P:CDP-diacylglycerol biosynthetic process"/>
    <property type="evidence" value="ECO:0007669"/>
    <property type="project" value="TreeGrafter"/>
</dbReference>
<keyword evidence="17" id="KW-1208">Phospholipid metabolism</keyword>
<protein>
    <recommendedName>
        <fullName evidence="7">Phosphatidate cytidylyltransferase</fullName>
        <ecNumber evidence="6">2.7.7.41</ecNumber>
    </recommendedName>
    <alternativeName>
        <fullName evidence="20">CDP-DAG synthase</fullName>
    </alternativeName>
    <alternativeName>
        <fullName evidence="22">CDP-DG synthase</fullName>
    </alternativeName>
    <alternativeName>
        <fullName evidence="18">CDP-diacylglycerol synthase</fullName>
    </alternativeName>
    <alternativeName>
        <fullName evidence="21">CDP-diglyceride pyrophosphorylase</fullName>
    </alternativeName>
    <alternativeName>
        <fullName evidence="23">CDP-diglyceride synthase</fullName>
    </alternativeName>
    <alternativeName>
        <fullName evidence="19">CTP:phosphatidate cytidylyltransferase</fullName>
    </alternativeName>
</protein>
<evidence type="ECO:0000256" key="21">
    <source>
        <dbReference type="ARBA" id="ARBA00032396"/>
    </source>
</evidence>
<keyword evidence="16" id="KW-0594">Phospholipid biosynthesis</keyword>
<keyword evidence="14" id="KW-0443">Lipid metabolism</keyword>
<gene>
    <name evidence="25" type="ORF">CYJ32_00975</name>
</gene>
<evidence type="ECO:0000256" key="10">
    <source>
        <dbReference type="ARBA" id="ARBA00022679"/>
    </source>
</evidence>
<evidence type="ECO:0000256" key="24">
    <source>
        <dbReference type="SAM" id="Phobius"/>
    </source>
</evidence>
<evidence type="ECO:0000256" key="12">
    <source>
        <dbReference type="ARBA" id="ARBA00022695"/>
    </source>
</evidence>
<evidence type="ECO:0000256" key="20">
    <source>
        <dbReference type="ARBA" id="ARBA00032253"/>
    </source>
</evidence>
<feature type="transmembrane region" description="Helical" evidence="24">
    <location>
        <begin position="156"/>
        <end position="175"/>
    </location>
</feature>
<feature type="transmembrane region" description="Helical" evidence="24">
    <location>
        <begin position="187"/>
        <end position="209"/>
    </location>
</feature>
<evidence type="ECO:0000256" key="22">
    <source>
        <dbReference type="ARBA" id="ARBA00032743"/>
    </source>
</evidence>
<evidence type="ECO:0000256" key="14">
    <source>
        <dbReference type="ARBA" id="ARBA00023098"/>
    </source>
</evidence>
<evidence type="ECO:0000256" key="19">
    <source>
        <dbReference type="ARBA" id="ARBA00031825"/>
    </source>
</evidence>
<dbReference type="GO" id="GO:0005886">
    <property type="term" value="C:plasma membrane"/>
    <property type="evidence" value="ECO:0007669"/>
    <property type="project" value="UniProtKB-SubCell"/>
</dbReference>
<keyword evidence="15 24" id="KW-0472">Membrane</keyword>
<dbReference type="GeneID" id="35868079"/>
<evidence type="ECO:0000256" key="17">
    <source>
        <dbReference type="ARBA" id="ARBA00023264"/>
    </source>
</evidence>
<evidence type="ECO:0000313" key="25">
    <source>
        <dbReference type="EMBL" id="PKZ16045.1"/>
    </source>
</evidence>
<evidence type="ECO:0000256" key="11">
    <source>
        <dbReference type="ARBA" id="ARBA00022692"/>
    </source>
</evidence>
<dbReference type="RefSeq" id="WP_021618417.1">
    <property type="nucleotide sequence ID" value="NZ_JASOIG010000003.1"/>
</dbReference>
<keyword evidence="10 25" id="KW-0808">Transferase</keyword>